<proteinExistence type="predicted"/>
<dbReference type="SUPFAM" id="SSF89550">
    <property type="entry name" value="PHP domain-like"/>
    <property type="match status" value="1"/>
</dbReference>
<comment type="caution">
    <text evidence="2">The sequence shown here is derived from an EMBL/GenBank/DDBJ whole genome shotgun (WGS) entry which is preliminary data.</text>
</comment>
<organism evidence="2 3">
    <name type="scientific">Ferirhizobium litorale</name>
    <dbReference type="NCBI Taxonomy" id="2927786"/>
    <lineage>
        <taxon>Bacteria</taxon>
        <taxon>Pseudomonadati</taxon>
        <taxon>Pseudomonadota</taxon>
        <taxon>Alphaproteobacteria</taxon>
        <taxon>Hyphomicrobiales</taxon>
        <taxon>Rhizobiaceae</taxon>
        <taxon>Ferirhizobium</taxon>
    </lineage>
</organism>
<dbReference type="InterPro" id="IPR050243">
    <property type="entry name" value="PHP_phosphatase"/>
</dbReference>
<dbReference type="GO" id="GO:0005829">
    <property type="term" value="C:cytosol"/>
    <property type="evidence" value="ECO:0007669"/>
    <property type="project" value="TreeGrafter"/>
</dbReference>
<dbReference type="EMBL" id="JALDYZ010000002">
    <property type="protein sequence ID" value="MDI7921718.1"/>
    <property type="molecule type" value="Genomic_DNA"/>
</dbReference>
<dbReference type="SMART" id="SM00481">
    <property type="entry name" value="POLIIIAc"/>
    <property type="match status" value="1"/>
</dbReference>
<dbReference type="InterPro" id="IPR004013">
    <property type="entry name" value="PHP_dom"/>
</dbReference>
<dbReference type="Pfam" id="PF02811">
    <property type="entry name" value="PHP"/>
    <property type="match status" value="1"/>
</dbReference>
<name>A0AAE3U2V5_9HYPH</name>
<dbReference type="Proteomes" id="UP001161580">
    <property type="component" value="Unassembled WGS sequence"/>
</dbReference>
<dbReference type="AlphaFoldDB" id="A0AAE3U2V5"/>
<protein>
    <submittedName>
        <fullName evidence="2">PHP domain-containing protein</fullName>
    </submittedName>
</protein>
<dbReference type="Gene3D" id="3.20.20.140">
    <property type="entry name" value="Metal-dependent hydrolases"/>
    <property type="match status" value="1"/>
</dbReference>
<evidence type="ECO:0000313" key="2">
    <source>
        <dbReference type="EMBL" id="MDI7921718.1"/>
    </source>
</evidence>
<dbReference type="GO" id="GO:0008270">
    <property type="term" value="F:zinc ion binding"/>
    <property type="evidence" value="ECO:0007669"/>
    <property type="project" value="TreeGrafter"/>
</dbReference>
<sequence>MTGFMPHVRKPEFHRFRDLTDAMLNVDFQIHTNWTDGEATPQDILEVAQARHLDAIAFTEHIRHDTDWFARFVRHVREHAVGFPDMTVYVGCETTAMDENGTIDSTDDIHRECDLVLGSVHRFPDGKGGYLDFKALSAGDAAEIEFLLALGLARHAAIDVLAHPGGMYERRHGAFPQEYFRELMMATLERGIAIEINSSYLVDMGGFLLLCEEINPIVSIGSDVHRLDDLARCRDMLRQLGVARV</sequence>
<reference evidence="2" key="1">
    <citation type="submission" date="2022-03" db="EMBL/GenBank/DDBJ databases">
        <title>Fererhizobium litorale gen. nov., sp. nov., isolated from sandy sediments of the Sea of Japan seashore.</title>
        <authorList>
            <person name="Romanenko L."/>
            <person name="Kurilenko V."/>
            <person name="Otstavnykh N."/>
            <person name="Svetashev V."/>
            <person name="Tekutyeva L."/>
            <person name="Isaeva M."/>
            <person name="Mikhailov V."/>
        </authorList>
    </citation>
    <scope>NUCLEOTIDE SEQUENCE</scope>
    <source>
        <strain evidence="2">KMM 9576</strain>
    </source>
</reference>
<gene>
    <name evidence="2" type="ORF">MRS75_06410</name>
</gene>
<evidence type="ECO:0000313" key="3">
    <source>
        <dbReference type="Proteomes" id="UP001161580"/>
    </source>
</evidence>
<dbReference type="PANTHER" id="PTHR36928:SF1">
    <property type="entry name" value="PHOSPHATASE YCDX-RELATED"/>
    <property type="match status" value="1"/>
</dbReference>
<dbReference type="GO" id="GO:0042578">
    <property type="term" value="F:phosphoric ester hydrolase activity"/>
    <property type="evidence" value="ECO:0007669"/>
    <property type="project" value="TreeGrafter"/>
</dbReference>
<evidence type="ECO:0000259" key="1">
    <source>
        <dbReference type="SMART" id="SM00481"/>
    </source>
</evidence>
<dbReference type="PANTHER" id="PTHR36928">
    <property type="entry name" value="PHOSPHATASE YCDX-RELATED"/>
    <property type="match status" value="1"/>
</dbReference>
<keyword evidence="3" id="KW-1185">Reference proteome</keyword>
<dbReference type="InterPro" id="IPR003141">
    <property type="entry name" value="Pol/His_phosphatase_N"/>
</dbReference>
<accession>A0AAE3U2V5</accession>
<feature type="domain" description="Polymerase/histidinol phosphatase N-terminal" evidence="1">
    <location>
        <begin position="26"/>
        <end position="98"/>
    </location>
</feature>
<dbReference type="InterPro" id="IPR016195">
    <property type="entry name" value="Pol/histidinol_Pase-like"/>
</dbReference>
<dbReference type="RefSeq" id="WP_311789137.1">
    <property type="nucleotide sequence ID" value="NZ_JALDYY010000024.1"/>
</dbReference>